<dbReference type="EMBL" id="PTJA01000012">
    <property type="protein sequence ID" value="PPK79026.1"/>
    <property type="molecule type" value="Genomic_DNA"/>
</dbReference>
<reference evidence="1 2" key="1">
    <citation type="submission" date="2018-02" db="EMBL/GenBank/DDBJ databases">
        <title>Genomic Encyclopedia of Archaeal and Bacterial Type Strains, Phase II (KMG-II): from individual species to whole genera.</title>
        <authorList>
            <person name="Goeker M."/>
        </authorList>
    </citation>
    <scope>NUCLEOTIDE SEQUENCE [LARGE SCALE GENOMIC DNA]</scope>
    <source>
        <strain evidence="1 2">DSM 3808</strain>
    </source>
</reference>
<dbReference type="Gene3D" id="3.40.50.1820">
    <property type="entry name" value="alpha/beta hydrolase"/>
    <property type="match status" value="1"/>
</dbReference>
<dbReference type="Proteomes" id="UP000237749">
    <property type="component" value="Unassembled WGS sequence"/>
</dbReference>
<evidence type="ECO:0000313" key="2">
    <source>
        <dbReference type="Proteomes" id="UP000237749"/>
    </source>
</evidence>
<dbReference type="PANTHER" id="PTHR22946">
    <property type="entry name" value="DIENELACTONE HYDROLASE DOMAIN-CONTAINING PROTEIN-RELATED"/>
    <property type="match status" value="1"/>
</dbReference>
<organism evidence="1 2">
    <name type="scientific">Lacrimispora xylanisolvens</name>
    <dbReference type="NCBI Taxonomy" id="384636"/>
    <lineage>
        <taxon>Bacteria</taxon>
        <taxon>Bacillati</taxon>
        <taxon>Bacillota</taxon>
        <taxon>Clostridia</taxon>
        <taxon>Lachnospirales</taxon>
        <taxon>Lachnospiraceae</taxon>
        <taxon>Lacrimispora</taxon>
    </lineage>
</organism>
<dbReference type="AlphaFoldDB" id="A0A2S6HNF7"/>
<gene>
    <name evidence="1" type="ORF">BXY41_112186</name>
</gene>
<accession>A0A2S6HNF7</accession>
<name>A0A2S6HNF7_9FIRM</name>
<sequence>MVNLKNEIAKAIDISVPTTMPHVEYKLLDSTKADGYTRQLIEYDSYGDKVIAFLLIPEIIDNNPAILINHQHNREHHLGKSEVCGLAGNPLQAFGPELAKKGFVVLAPDSICFEDRRQDPQVEGFDFWQHFNEMCYRIITGECLMKKVLNDAMNGITLLSNLIYVNDKKIGTLGHSYGGNTVLFLSALDERIAYSCASGSACTYEYRMINNIGIEMASVIPNFHGKYDIYDLVSCIAPRQMLIVSAEDDKYSKDASYIVEKASQAYLEYDALQNLYHKRYPGGHEMTKERFDFIIEWIDSNAKHI</sequence>
<dbReference type="OrthoDB" id="3668964at2"/>
<evidence type="ECO:0008006" key="3">
    <source>
        <dbReference type="Google" id="ProtNLM"/>
    </source>
</evidence>
<comment type="caution">
    <text evidence="1">The sequence shown here is derived from an EMBL/GenBank/DDBJ whole genome shotgun (WGS) entry which is preliminary data.</text>
</comment>
<dbReference type="InterPro" id="IPR050261">
    <property type="entry name" value="FrsA_esterase"/>
</dbReference>
<dbReference type="RefSeq" id="WP_104438714.1">
    <property type="nucleotide sequence ID" value="NZ_PTJA01000012.1"/>
</dbReference>
<protein>
    <recommendedName>
        <fullName evidence="3">Prolyl oligopeptidase family protein</fullName>
    </recommendedName>
</protein>
<keyword evidence="2" id="KW-1185">Reference proteome</keyword>
<evidence type="ECO:0000313" key="1">
    <source>
        <dbReference type="EMBL" id="PPK79026.1"/>
    </source>
</evidence>
<dbReference type="SUPFAM" id="SSF53474">
    <property type="entry name" value="alpha/beta-Hydrolases"/>
    <property type="match status" value="1"/>
</dbReference>
<dbReference type="InterPro" id="IPR029058">
    <property type="entry name" value="AB_hydrolase_fold"/>
</dbReference>
<proteinExistence type="predicted"/>